<reference evidence="1 2" key="1">
    <citation type="journal article" date="2015" name="Parasit. Vectors">
        <title>Draft genome of the scabies mite.</title>
        <authorList>
            <person name="Rider S.D.Jr."/>
            <person name="Morgan M.S."/>
            <person name="Arlian L.G."/>
        </authorList>
    </citation>
    <scope>NUCLEOTIDE SEQUENCE [LARGE SCALE GENOMIC DNA]</scope>
    <source>
        <strain evidence="1">Arlian Lab</strain>
    </source>
</reference>
<gene>
    <name evidence="1" type="ORF">QR98_0089100</name>
</gene>
<organism evidence="1 2">
    <name type="scientific">Sarcoptes scabiei</name>
    <name type="common">Itch mite</name>
    <name type="synonym">Acarus scabiei</name>
    <dbReference type="NCBI Taxonomy" id="52283"/>
    <lineage>
        <taxon>Eukaryota</taxon>
        <taxon>Metazoa</taxon>
        <taxon>Ecdysozoa</taxon>
        <taxon>Arthropoda</taxon>
        <taxon>Chelicerata</taxon>
        <taxon>Arachnida</taxon>
        <taxon>Acari</taxon>
        <taxon>Acariformes</taxon>
        <taxon>Sarcoptiformes</taxon>
        <taxon>Astigmata</taxon>
        <taxon>Psoroptidia</taxon>
        <taxon>Sarcoptoidea</taxon>
        <taxon>Sarcoptidae</taxon>
        <taxon>Sarcoptinae</taxon>
        <taxon>Sarcoptes</taxon>
    </lineage>
</organism>
<name>A0A132AIF2_SARSC</name>
<evidence type="ECO:0000313" key="2">
    <source>
        <dbReference type="Proteomes" id="UP000616769"/>
    </source>
</evidence>
<evidence type="ECO:0000313" key="1">
    <source>
        <dbReference type="EMBL" id="KPM10355.1"/>
    </source>
</evidence>
<accession>A0A132AIF2</accession>
<protein>
    <submittedName>
        <fullName evidence="1">Uncharacterized protein</fullName>
    </submittedName>
</protein>
<proteinExistence type="predicted"/>
<dbReference type="AlphaFoldDB" id="A0A132AIF2"/>
<dbReference type="Proteomes" id="UP000616769">
    <property type="component" value="Unassembled WGS sequence"/>
</dbReference>
<dbReference type="VEuPathDB" id="VectorBase:SSCA000839"/>
<sequence>MQFLDSLLNYLLNLTLYLIVIQFCLTSHTNKSVPCNRFEGLWTVWNKPESERGDRNIPASSIHIKGLLL</sequence>
<dbReference type="EMBL" id="JXLN01014997">
    <property type="protein sequence ID" value="KPM10355.1"/>
    <property type="molecule type" value="Genomic_DNA"/>
</dbReference>
<comment type="caution">
    <text evidence="1">The sequence shown here is derived from an EMBL/GenBank/DDBJ whole genome shotgun (WGS) entry which is preliminary data.</text>
</comment>